<dbReference type="InterPro" id="IPR058031">
    <property type="entry name" value="AAA_lid_NorR"/>
</dbReference>
<dbReference type="PROSITE" id="PS00675">
    <property type="entry name" value="SIGMA54_INTERACT_1"/>
    <property type="match status" value="1"/>
</dbReference>
<dbReference type="InterPro" id="IPR030828">
    <property type="entry name" value="HTH_TyrR"/>
</dbReference>
<dbReference type="SUPFAM" id="SSF52540">
    <property type="entry name" value="P-loop containing nucleoside triphosphate hydrolases"/>
    <property type="match status" value="1"/>
</dbReference>
<dbReference type="InterPro" id="IPR009057">
    <property type="entry name" value="Homeodomain-like_sf"/>
</dbReference>
<evidence type="ECO:0000313" key="9">
    <source>
        <dbReference type="EMBL" id="MBL4955043.1"/>
    </source>
</evidence>
<accession>A0ABS1TUQ3</accession>
<evidence type="ECO:0000256" key="7">
    <source>
        <dbReference type="ARBA" id="ARBA00029500"/>
    </source>
</evidence>
<dbReference type="Gene3D" id="1.10.8.60">
    <property type="match status" value="1"/>
</dbReference>
<dbReference type="RefSeq" id="WP_202656290.1">
    <property type="nucleotide sequence ID" value="NZ_JAESWB010000371.1"/>
</dbReference>
<evidence type="ECO:0000256" key="6">
    <source>
        <dbReference type="ARBA" id="ARBA00023163"/>
    </source>
</evidence>
<dbReference type="InterPro" id="IPR025662">
    <property type="entry name" value="Sigma_54_int_dom_ATP-bd_1"/>
</dbReference>
<organism evidence="9 10">
    <name type="scientific">Neobacillus paridis</name>
    <dbReference type="NCBI Taxonomy" id="2803862"/>
    <lineage>
        <taxon>Bacteria</taxon>
        <taxon>Bacillati</taxon>
        <taxon>Bacillota</taxon>
        <taxon>Bacilli</taxon>
        <taxon>Bacillales</taxon>
        <taxon>Bacillaceae</taxon>
        <taxon>Neobacillus</taxon>
    </lineage>
</organism>
<evidence type="ECO:0000256" key="5">
    <source>
        <dbReference type="ARBA" id="ARBA00023125"/>
    </source>
</evidence>
<keyword evidence="6" id="KW-0804">Transcription</keyword>
<dbReference type="PROSITE" id="PS50045">
    <property type="entry name" value="SIGMA54_INTERACT_4"/>
    <property type="match status" value="1"/>
</dbReference>
<proteinExistence type="predicted"/>
<sequence length="622" mass="70595">MGVSMILANEQLLQAYQSIILSIYNEIIVTDKQGMILFRSGKLQNFWSTNTTSLQGRMFTELEEISFFGDPILKLLKSEVHSLQLKAWNGNHILITVFTSNHAGGELIIWGLKSISDHVIEPMEQSDDTNTQHTSPIVVHSPKMKEVLHTIEMVSKVSTTVLLLGESGVGKEMIAKTIHQLGNRSSKPFIAVNCGAIPENLLESELFGYVGGAFSGANKNGAPGKFELANEGIIFLDEVAEMPLNLQVKLLRVLQEKEVTPLGSSKPIHVDVQIIAATNQSLEKMVREGRFRQDLYYRLNVVPIEIPSLRERTEEIPYLIYHFIAKYNTLYQRNIHILPDAIDLFCIYDWPGNVRQLENTIERIVVTSKELNVDSKLIHHYLPWKKTEIEEPPIVHQIMPLQEAVDLIEEQLINMAMEKYKSVKLAAKVLDISQPTMSRKYKKIREKLQQAALSPSNKRQILEQHLNKQLRSMAIVTSAVILPEEIAELVNNSSISTSTPTYKKVQEKLTKIREQEGIIEWVYIFKPVDYNKFLTIVADEDFIIPAGQTYEGPSEMMKVAFEAMNGKPGVTPLYKDIYGEWKTSFAPLTDHNGKVLAIIGFDHTRSYIETELKKIENMLKTH</sequence>
<keyword evidence="2" id="KW-0058">Aromatic hydrocarbons catabolism</keyword>
<dbReference type="PANTHER" id="PTHR32071">
    <property type="entry name" value="TRANSCRIPTIONAL REGULATORY PROTEIN"/>
    <property type="match status" value="1"/>
</dbReference>
<dbReference type="Pfam" id="PF18024">
    <property type="entry name" value="HTH_50"/>
    <property type="match status" value="1"/>
</dbReference>
<dbReference type="Proteomes" id="UP000623967">
    <property type="component" value="Unassembled WGS sequence"/>
</dbReference>
<dbReference type="InterPro" id="IPR027417">
    <property type="entry name" value="P-loop_NTPase"/>
</dbReference>
<evidence type="ECO:0000256" key="3">
    <source>
        <dbReference type="ARBA" id="ARBA00022840"/>
    </source>
</evidence>
<dbReference type="InterPro" id="IPR025944">
    <property type="entry name" value="Sigma_54_int_dom_CS"/>
</dbReference>
<keyword evidence="5" id="KW-0238">DNA-binding</keyword>
<keyword evidence="4" id="KW-0805">Transcription regulation</keyword>
<dbReference type="EMBL" id="JAESWB010000371">
    <property type="protein sequence ID" value="MBL4955043.1"/>
    <property type="molecule type" value="Genomic_DNA"/>
</dbReference>
<dbReference type="InterPro" id="IPR025943">
    <property type="entry name" value="Sigma_54_int_dom_ATP-bd_2"/>
</dbReference>
<dbReference type="SUPFAM" id="SSF46689">
    <property type="entry name" value="Homeodomain-like"/>
    <property type="match status" value="1"/>
</dbReference>
<dbReference type="SMART" id="SM00382">
    <property type="entry name" value="AAA"/>
    <property type="match status" value="1"/>
</dbReference>
<name>A0ABS1TUQ3_9BACI</name>
<dbReference type="PROSITE" id="PS00676">
    <property type="entry name" value="SIGMA54_INTERACT_2"/>
    <property type="match status" value="1"/>
</dbReference>
<dbReference type="Pfam" id="PF25601">
    <property type="entry name" value="AAA_lid_14"/>
    <property type="match status" value="1"/>
</dbReference>
<evidence type="ECO:0000256" key="4">
    <source>
        <dbReference type="ARBA" id="ARBA00023015"/>
    </source>
</evidence>
<keyword evidence="10" id="KW-1185">Reference proteome</keyword>
<dbReference type="InterPro" id="IPR002078">
    <property type="entry name" value="Sigma_54_int"/>
</dbReference>
<dbReference type="Gene3D" id="1.10.10.60">
    <property type="entry name" value="Homeodomain-like"/>
    <property type="match status" value="1"/>
</dbReference>
<evidence type="ECO:0000313" key="10">
    <source>
        <dbReference type="Proteomes" id="UP000623967"/>
    </source>
</evidence>
<evidence type="ECO:0000256" key="2">
    <source>
        <dbReference type="ARBA" id="ARBA00022797"/>
    </source>
</evidence>
<evidence type="ECO:0000256" key="1">
    <source>
        <dbReference type="ARBA" id="ARBA00022741"/>
    </source>
</evidence>
<feature type="domain" description="Sigma-54 factor interaction" evidence="8">
    <location>
        <begin position="137"/>
        <end position="366"/>
    </location>
</feature>
<keyword evidence="1" id="KW-0547">Nucleotide-binding</keyword>
<dbReference type="PROSITE" id="PS00688">
    <property type="entry name" value="SIGMA54_INTERACT_3"/>
    <property type="match status" value="1"/>
</dbReference>
<reference evidence="9 10" key="1">
    <citation type="submission" date="2021-01" db="EMBL/GenBank/DDBJ databases">
        <title>Genome public.</title>
        <authorList>
            <person name="Liu C."/>
            <person name="Sun Q."/>
        </authorList>
    </citation>
    <scope>NUCLEOTIDE SEQUENCE [LARGE SCALE GENOMIC DNA]</scope>
    <source>
        <strain evidence="9 10">YIM B02564</strain>
    </source>
</reference>
<protein>
    <recommendedName>
        <fullName evidence="7">HTH-type transcriptional regulatory protein TyrR</fullName>
    </recommendedName>
</protein>
<dbReference type="InterPro" id="IPR003593">
    <property type="entry name" value="AAA+_ATPase"/>
</dbReference>
<dbReference type="CDD" id="cd00009">
    <property type="entry name" value="AAA"/>
    <property type="match status" value="1"/>
</dbReference>
<dbReference type="Gene3D" id="3.40.50.300">
    <property type="entry name" value="P-loop containing nucleotide triphosphate hydrolases"/>
    <property type="match status" value="1"/>
</dbReference>
<evidence type="ECO:0000259" key="8">
    <source>
        <dbReference type="PROSITE" id="PS50045"/>
    </source>
</evidence>
<keyword evidence="3" id="KW-0067">ATP-binding</keyword>
<comment type="caution">
    <text evidence="9">The sequence shown here is derived from an EMBL/GenBank/DDBJ whole genome shotgun (WGS) entry which is preliminary data.</text>
</comment>
<dbReference type="PANTHER" id="PTHR32071:SF57">
    <property type="entry name" value="C4-DICARBOXYLATE TRANSPORT TRANSCRIPTIONAL REGULATORY PROTEIN DCTD"/>
    <property type="match status" value="1"/>
</dbReference>
<dbReference type="Pfam" id="PF00158">
    <property type="entry name" value="Sigma54_activat"/>
    <property type="match status" value="1"/>
</dbReference>
<gene>
    <name evidence="9" type="ORF">JK635_23070</name>
</gene>